<dbReference type="PANTHER" id="PTHR18929:SF189">
    <property type="entry name" value="PROTEIN DISULFIDE ISOMERASE-LIKE 1-5-RELATED"/>
    <property type="match status" value="1"/>
</dbReference>
<dbReference type="Pfam" id="PF05089">
    <property type="entry name" value="NAGLU"/>
    <property type="match status" value="1"/>
</dbReference>
<sequence length="400" mass="44584">MPSRFTSFSLTLLLLLLTFILVSNTSEVVSDNNDDDLESIDELLAVDTELENESKNNGGSISSSSDLKLSEAEFVLVLGYAPWCARSADLMPHFAEAASLLKESGAPLLLAKVDADRFSESASFLGVKGFPTLLLYVNDTSQQYSGGFTADEIVLGSRKKTSTPIIRISSVTEAGEFLKKYHTFVIGLFEKFEGPEYEEFVRAAKSDNETQFVETSKFEVAQVQQNLWKQLSPSTGVGPEYEEFVRAAKSDNETQFVETSKFEVAQVLYPDISFFLELLRASLKDTLHTLVVLVLSAEVKPIWITSKQFYGVPYIWRMLHNFAGNIEMYTILDAIAAGPIEAHRSVNSTMVGVGMSMEGMKNQPRYMKFHHLWSSPTPSFPELSDPLALRISHDIEKLFS</sequence>
<dbReference type="Gene3D" id="3.20.20.80">
    <property type="entry name" value="Glycosidases"/>
    <property type="match status" value="1"/>
</dbReference>
<accession>A0AAN9ERE1</accession>
<proteinExistence type="inferred from homology"/>
<evidence type="ECO:0000313" key="5">
    <source>
        <dbReference type="Proteomes" id="UP001372338"/>
    </source>
</evidence>
<dbReference type="GO" id="GO:0003756">
    <property type="term" value="F:protein disulfide isomerase activity"/>
    <property type="evidence" value="ECO:0007669"/>
    <property type="project" value="TreeGrafter"/>
</dbReference>
<dbReference type="GO" id="GO:0006457">
    <property type="term" value="P:protein folding"/>
    <property type="evidence" value="ECO:0007669"/>
    <property type="project" value="TreeGrafter"/>
</dbReference>
<dbReference type="InterPro" id="IPR013766">
    <property type="entry name" value="Thioredoxin_domain"/>
</dbReference>
<dbReference type="Gene3D" id="3.40.30.10">
    <property type="entry name" value="Glutaredoxin"/>
    <property type="match status" value="2"/>
</dbReference>
<evidence type="ECO:0000256" key="2">
    <source>
        <dbReference type="SAM" id="SignalP"/>
    </source>
</evidence>
<evidence type="ECO:0000259" key="3">
    <source>
        <dbReference type="PROSITE" id="PS51352"/>
    </source>
</evidence>
<comment type="caution">
    <text evidence="4">The sequence shown here is derived from an EMBL/GenBank/DDBJ whole genome shotgun (WGS) entry which is preliminary data.</text>
</comment>
<dbReference type="InterPro" id="IPR036249">
    <property type="entry name" value="Thioredoxin-like_sf"/>
</dbReference>
<reference evidence="4 5" key="1">
    <citation type="submission" date="2024-01" db="EMBL/GenBank/DDBJ databases">
        <title>The genomes of 5 underutilized Papilionoideae crops provide insights into root nodulation and disease resistanc.</title>
        <authorList>
            <person name="Yuan L."/>
        </authorList>
    </citation>
    <scope>NUCLEOTIDE SEQUENCE [LARGE SCALE GENOMIC DNA]</scope>
    <source>
        <strain evidence="4">ZHUSHIDOU_FW_LH</strain>
        <tissue evidence="4">Leaf</tissue>
    </source>
</reference>
<feature type="chain" id="PRO_5042948737" description="Thioredoxin domain-containing protein" evidence="2">
    <location>
        <begin position="26"/>
        <end position="400"/>
    </location>
</feature>
<gene>
    <name evidence="4" type="ORF">RIF29_28144</name>
</gene>
<evidence type="ECO:0000256" key="1">
    <source>
        <dbReference type="ARBA" id="ARBA00006347"/>
    </source>
</evidence>
<name>A0AAN9ERE1_CROPI</name>
<dbReference type="PANTHER" id="PTHR18929">
    <property type="entry name" value="PROTEIN DISULFIDE ISOMERASE"/>
    <property type="match status" value="1"/>
</dbReference>
<comment type="similarity">
    <text evidence="1">Belongs to the protein disulfide isomerase family.</text>
</comment>
<organism evidence="4 5">
    <name type="scientific">Crotalaria pallida</name>
    <name type="common">Smooth rattlebox</name>
    <name type="synonym">Crotalaria striata</name>
    <dbReference type="NCBI Taxonomy" id="3830"/>
    <lineage>
        <taxon>Eukaryota</taxon>
        <taxon>Viridiplantae</taxon>
        <taxon>Streptophyta</taxon>
        <taxon>Embryophyta</taxon>
        <taxon>Tracheophyta</taxon>
        <taxon>Spermatophyta</taxon>
        <taxon>Magnoliopsida</taxon>
        <taxon>eudicotyledons</taxon>
        <taxon>Gunneridae</taxon>
        <taxon>Pentapetalae</taxon>
        <taxon>rosids</taxon>
        <taxon>fabids</taxon>
        <taxon>Fabales</taxon>
        <taxon>Fabaceae</taxon>
        <taxon>Papilionoideae</taxon>
        <taxon>50 kb inversion clade</taxon>
        <taxon>genistoids sensu lato</taxon>
        <taxon>core genistoids</taxon>
        <taxon>Crotalarieae</taxon>
        <taxon>Crotalaria</taxon>
    </lineage>
</organism>
<dbReference type="InterPro" id="IPR024733">
    <property type="entry name" value="NAGLU_tim-barrel"/>
</dbReference>
<dbReference type="PROSITE" id="PS51352">
    <property type="entry name" value="THIOREDOXIN_2"/>
    <property type="match status" value="1"/>
</dbReference>
<dbReference type="CDD" id="cd02981">
    <property type="entry name" value="PDI_b_family"/>
    <property type="match status" value="1"/>
</dbReference>
<dbReference type="GO" id="GO:0034976">
    <property type="term" value="P:response to endoplasmic reticulum stress"/>
    <property type="evidence" value="ECO:0007669"/>
    <property type="project" value="TreeGrafter"/>
</dbReference>
<dbReference type="GO" id="GO:0005783">
    <property type="term" value="C:endoplasmic reticulum"/>
    <property type="evidence" value="ECO:0007669"/>
    <property type="project" value="TreeGrafter"/>
</dbReference>
<dbReference type="AlphaFoldDB" id="A0AAN9ERE1"/>
<keyword evidence="2" id="KW-0732">Signal</keyword>
<dbReference type="SUPFAM" id="SSF52833">
    <property type="entry name" value="Thioredoxin-like"/>
    <property type="match status" value="2"/>
</dbReference>
<feature type="domain" description="Thioredoxin" evidence="3">
    <location>
        <begin position="43"/>
        <end position="163"/>
    </location>
</feature>
<dbReference type="Proteomes" id="UP001372338">
    <property type="component" value="Unassembled WGS sequence"/>
</dbReference>
<dbReference type="Pfam" id="PF00085">
    <property type="entry name" value="Thioredoxin"/>
    <property type="match status" value="1"/>
</dbReference>
<keyword evidence="5" id="KW-1185">Reference proteome</keyword>
<protein>
    <recommendedName>
        <fullName evidence="3">Thioredoxin domain-containing protein</fullName>
    </recommendedName>
</protein>
<evidence type="ECO:0000313" key="4">
    <source>
        <dbReference type="EMBL" id="KAK7261823.1"/>
    </source>
</evidence>
<feature type="signal peptide" evidence="2">
    <location>
        <begin position="1"/>
        <end position="25"/>
    </location>
</feature>
<dbReference type="CDD" id="cd02961">
    <property type="entry name" value="PDI_a_family"/>
    <property type="match status" value="1"/>
</dbReference>
<dbReference type="EMBL" id="JAYWIO010000005">
    <property type="protein sequence ID" value="KAK7261823.1"/>
    <property type="molecule type" value="Genomic_DNA"/>
</dbReference>